<keyword evidence="8" id="KW-0378">Hydrolase</keyword>
<dbReference type="Proteomes" id="UP001062165">
    <property type="component" value="Chromosome"/>
</dbReference>
<dbReference type="InterPro" id="IPR011856">
    <property type="entry name" value="tRNA_endonuc-like_dom_sf"/>
</dbReference>
<dbReference type="SMART" id="SM00990">
    <property type="entry name" value="VRR_NUC"/>
    <property type="match status" value="1"/>
</dbReference>
<dbReference type="EMBL" id="CP106735">
    <property type="protein sequence ID" value="UXX81188.1"/>
    <property type="molecule type" value="Genomic_DNA"/>
</dbReference>
<feature type="domain" description="VRR-NUC" evidence="11">
    <location>
        <begin position="444"/>
        <end position="556"/>
    </location>
</feature>
<evidence type="ECO:0000259" key="11">
    <source>
        <dbReference type="SMART" id="SM00990"/>
    </source>
</evidence>
<comment type="similarity">
    <text evidence="4">Belongs to the FAN1 family.</text>
</comment>
<evidence type="ECO:0000256" key="5">
    <source>
        <dbReference type="ARBA" id="ARBA00012029"/>
    </source>
</evidence>
<comment type="cofactor">
    <cofactor evidence="2">
        <name>Mn(2+)</name>
        <dbReference type="ChEBI" id="CHEBI:29035"/>
    </cofactor>
</comment>
<dbReference type="InterPro" id="IPR014883">
    <property type="entry name" value="VRR_NUC"/>
</dbReference>
<keyword evidence="10" id="KW-0464">Manganese</keyword>
<keyword evidence="7" id="KW-0479">Metal-binding</keyword>
<sequence>MLLFLPPMADQDKIILPEKYYLDNFKYVLQFVLDKYKPLLSDTELLFIHDFMALSEDSQCLYVRISNRKGQFFRKEKLNYPEIKDIGIAHLDLLDRRFIVKKTALEIDECFQLINSYNKPEIVQRIKPLDLSIDKRLKKDELILTLLEIVDGNQLYDTFYTDDIIAQGGQVELDMIKLFFFGHNHGDMSDFVVRDIGHVKFLTVDETQLGSSFDSREEAEAIMHLSQLHKEYYLLEEALTPLAIYEWFAQIEIKYFLALDKARPQTEKLIHKVGYHLEKHKHYDEALTLYHLTTASPMRERRIRIYNKQKAFDLSLNTAQEILNHPNDNKEYYIAQDVINKLDKKLKTTTIRQKEGLMILVDYSYVQQVEQGVLAYFESQGYSGYHSENTICRNIFGLFFWEEIFDPQYNSLHQPLQRSPSDIYGKDFYTKRKEAIEAKLSSTKSKAQLRAILNRSIQTHDGVANPFVYWNEDMIAGMWQFLAFAQLKQIKALLATIAIDPKNRSTGFPDLFVWKDKDYAFYEVKSPNDHLSEKQLFWLEHFDAWGIKAEIALVEWTGKE</sequence>
<dbReference type="InterPro" id="IPR033315">
    <property type="entry name" value="Fan1-like"/>
</dbReference>
<evidence type="ECO:0000256" key="2">
    <source>
        <dbReference type="ARBA" id="ARBA00001936"/>
    </source>
</evidence>
<proteinExistence type="inferred from homology"/>
<dbReference type="PANTHER" id="PTHR15749:SF4">
    <property type="entry name" value="FANCONI-ASSOCIATED NUCLEASE 1"/>
    <property type="match status" value="1"/>
</dbReference>
<evidence type="ECO:0000256" key="6">
    <source>
        <dbReference type="ARBA" id="ARBA00022722"/>
    </source>
</evidence>
<evidence type="ECO:0000313" key="12">
    <source>
        <dbReference type="EMBL" id="UXX81188.1"/>
    </source>
</evidence>
<comment type="cofactor">
    <cofactor evidence="3">
        <name>Mg(2+)</name>
        <dbReference type="ChEBI" id="CHEBI:18420"/>
    </cofactor>
</comment>
<dbReference type="PANTHER" id="PTHR15749">
    <property type="entry name" value="FANCONI-ASSOCIATED NUCLEASE 1"/>
    <property type="match status" value="1"/>
</dbReference>
<comment type="catalytic activity">
    <reaction evidence="1">
        <text>Hydrolytically removes 5'-nucleotides successively from the 3'-hydroxy termini of 3'-hydroxy-terminated oligonucleotides.</text>
        <dbReference type="EC" id="3.1.4.1"/>
    </reaction>
</comment>
<gene>
    <name evidence="12" type="ORF">N7E81_08770</name>
</gene>
<evidence type="ECO:0000256" key="4">
    <source>
        <dbReference type="ARBA" id="ARBA00005533"/>
    </source>
</evidence>
<accession>A0ABY6D510</accession>
<evidence type="ECO:0000256" key="3">
    <source>
        <dbReference type="ARBA" id="ARBA00001946"/>
    </source>
</evidence>
<reference evidence="12" key="1">
    <citation type="submission" date="2022-10" db="EMBL/GenBank/DDBJ databases">
        <title>Comparative genomics and taxonomic characterization of three novel marine species of genus Reichenbachiella exhibiting antioxidant and polysaccharide degradation activities.</title>
        <authorList>
            <person name="Muhammad N."/>
            <person name="Lee Y.-J."/>
            <person name="Ko J."/>
            <person name="Kim S.-G."/>
        </authorList>
    </citation>
    <scope>NUCLEOTIDE SEQUENCE</scope>
    <source>
        <strain evidence="12">Wsw4-B4</strain>
    </source>
</reference>
<keyword evidence="9" id="KW-0460">Magnesium</keyword>
<evidence type="ECO:0000256" key="8">
    <source>
        <dbReference type="ARBA" id="ARBA00022801"/>
    </source>
</evidence>
<evidence type="ECO:0000256" key="9">
    <source>
        <dbReference type="ARBA" id="ARBA00022842"/>
    </source>
</evidence>
<dbReference type="InterPro" id="IPR049125">
    <property type="entry name" value="FAN1-like_WH"/>
</dbReference>
<evidence type="ECO:0000256" key="10">
    <source>
        <dbReference type="ARBA" id="ARBA00023211"/>
    </source>
</evidence>
<keyword evidence="6" id="KW-0540">Nuclease</keyword>
<dbReference type="Gene3D" id="3.40.1350.10">
    <property type="match status" value="1"/>
</dbReference>
<evidence type="ECO:0000313" key="13">
    <source>
        <dbReference type="Proteomes" id="UP001062165"/>
    </source>
</evidence>
<evidence type="ECO:0000256" key="1">
    <source>
        <dbReference type="ARBA" id="ARBA00000983"/>
    </source>
</evidence>
<dbReference type="EC" id="3.1.4.1" evidence="5"/>
<name>A0ABY6D510_9BACT</name>
<dbReference type="Pfam" id="PF08774">
    <property type="entry name" value="VRR_NUC"/>
    <property type="match status" value="1"/>
</dbReference>
<protein>
    <recommendedName>
        <fullName evidence="5">phosphodiesterase I</fullName>
        <ecNumber evidence="5">3.1.4.1</ecNumber>
    </recommendedName>
</protein>
<organism evidence="12 13">
    <name type="scientific">Reichenbachiella carrageenanivorans</name>
    <dbReference type="NCBI Taxonomy" id="2979869"/>
    <lineage>
        <taxon>Bacteria</taxon>
        <taxon>Pseudomonadati</taxon>
        <taxon>Bacteroidota</taxon>
        <taxon>Cytophagia</taxon>
        <taxon>Cytophagales</taxon>
        <taxon>Reichenbachiellaceae</taxon>
        <taxon>Reichenbachiella</taxon>
    </lineage>
</organism>
<dbReference type="RefSeq" id="WP_263052912.1">
    <property type="nucleotide sequence ID" value="NZ_CP106735.1"/>
</dbReference>
<keyword evidence="13" id="KW-1185">Reference proteome</keyword>
<evidence type="ECO:0000256" key="7">
    <source>
        <dbReference type="ARBA" id="ARBA00022723"/>
    </source>
</evidence>
<dbReference type="Pfam" id="PF21315">
    <property type="entry name" value="FAN1_HTH"/>
    <property type="match status" value="1"/>
</dbReference>